<evidence type="ECO:0000313" key="5">
    <source>
        <dbReference type="Proteomes" id="UP000473014"/>
    </source>
</evidence>
<dbReference type="Gene3D" id="3.30.559.30">
    <property type="entry name" value="Nonribosomal peptide synthetase, condensation domain"/>
    <property type="match status" value="1"/>
</dbReference>
<feature type="domain" description="AMP-dependent synthetase/ligase" evidence="2">
    <location>
        <begin position="443"/>
        <end position="786"/>
    </location>
</feature>
<dbReference type="Gene3D" id="3.40.50.12780">
    <property type="entry name" value="N-terminal domain of ligase-like"/>
    <property type="match status" value="1"/>
</dbReference>
<dbReference type="InterPro" id="IPR025110">
    <property type="entry name" value="AMP-bd_C"/>
</dbReference>
<name>A0A6G2BKC7_9ACTN</name>
<dbReference type="AlphaFoldDB" id="A0A6G2BKC7"/>
<dbReference type="Gene3D" id="3.30.300.30">
    <property type="match status" value="1"/>
</dbReference>
<accession>A0A6G2BKC7</accession>
<dbReference type="GO" id="GO:0044550">
    <property type="term" value="P:secondary metabolite biosynthetic process"/>
    <property type="evidence" value="ECO:0007669"/>
    <property type="project" value="TreeGrafter"/>
</dbReference>
<dbReference type="EMBL" id="WIXO01000002">
    <property type="protein sequence ID" value="MTE22529.1"/>
    <property type="molecule type" value="Genomic_DNA"/>
</dbReference>
<comment type="caution">
    <text evidence="4">The sequence shown here is derived from an EMBL/GenBank/DDBJ whole genome shotgun (WGS) entry which is preliminary data.</text>
</comment>
<dbReference type="GO" id="GO:0031177">
    <property type="term" value="F:phosphopantetheine binding"/>
    <property type="evidence" value="ECO:0007669"/>
    <property type="project" value="TreeGrafter"/>
</dbReference>
<dbReference type="CDD" id="cd05930">
    <property type="entry name" value="A_NRPS"/>
    <property type="match status" value="1"/>
</dbReference>
<dbReference type="PROSITE" id="PS00455">
    <property type="entry name" value="AMP_BINDING"/>
    <property type="match status" value="1"/>
</dbReference>
<dbReference type="Pfam" id="PF00501">
    <property type="entry name" value="AMP-binding"/>
    <property type="match status" value="1"/>
</dbReference>
<keyword evidence="5" id="KW-1185">Reference proteome</keyword>
<reference evidence="4 5" key="1">
    <citation type="submission" date="2019-11" db="EMBL/GenBank/DDBJ databases">
        <authorList>
            <person name="Yuan L."/>
        </authorList>
    </citation>
    <scope>NUCLEOTIDE SEQUENCE [LARGE SCALE GENOMIC DNA]</scope>
    <source>
        <strain evidence="4 5">TRM43335</strain>
    </source>
</reference>
<gene>
    <name evidence="4" type="ORF">F0L17_26220</name>
</gene>
<evidence type="ECO:0000259" key="2">
    <source>
        <dbReference type="Pfam" id="PF00501"/>
    </source>
</evidence>
<organism evidence="4 5">
    <name type="scientific">Streptomyces taklimakanensis</name>
    <dbReference type="NCBI Taxonomy" id="2569853"/>
    <lineage>
        <taxon>Bacteria</taxon>
        <taxon>Bacillati</taxon>
        <taxon>Actinomycetota</taxon>
        <taxon>Actinomycetes</taxon>
        <taxon>Kitasatosporales</taxon>
        <taxon>Streptomycetaceae</taxon>
        <taxon>Streptomyces</taxon>
    </lineage>
</organism>
<dbReference type="SUPFAM" id="SSF56801">
    <property type="entry name" value="Acetyl-CoA synthetase-like"/>
    <property type="match status" value="1"/>
</dbReference>
<dbReference type="InterPro" id="IPR020845">
    <property type="entry name" value="AMP-binding_CS"/>
</dbReference>
<proteinExistence type="predicted"/>
<sequence>MPPVDEADLGRPHTAEPRGSAGPGPGPGPGTPGAGTWRSGHVPLPAGGPRATSALQEKHTPRARPNNVPVDIQAAVDHACGAPLPFRWAGFRLTGPLDLSALREAWGEAVRAHRDGSGGAGSLCLTDFGSLTVAGVGTGVGTGTGAGPDADALAAELCDRWAAEPVPSPSGVRISAARLAPLEHVLFVAADRPMDEDAFVGLLGLLTAAYGRRRTGTDGAPGGSPAPATASPASPGREAERPRYDGAVLPFSWDGDLARDVATVADSEGASPAGVVLAAFRALLLRRGGRAGGATFRELLARMPHPGRGPSDVPGCDAVFADHRAARAALRLAGVRARPVAPGRARLSAGLALVLDEVSPAIAGRLEYRPAVYDTDAATDVLDRLRAQLTAAAAAPAAPVAEPPPRPDLTAAKGAAARPAAGGPPGARAVPASVAGHAGTGGPAVVWAGRATDYRRLDALAGRIAWRLGAVGVGRGDSVAVRMPPGPLRIAALLGVMASGARLLWMAPGPAGERGRAMLAALRPACLLVEDEPDGDDLVRWYRDGIGGRVLAAAEGGPRPAAFPAPPAVDPGDHAYVAFTSGSTGRPKGIVQTHGALAQFAHWMGDRFGMGPGARVAQWVSPEHDPALAEVCATLVAGGTLYVLPEEIRLNPDRLVPWLAEQRITHLQTVPGFARDLVEVIAGTAAGRRPRCLSHLLLMGEALTGELVGGLRRVLPDTRIFNLYGPTETIAATWHEATDAVSGPVPIGRPIPGRQVLVLDEDDLTCPVGVTGGIVVRSPHVTPGYLDGGDGAPFRPVDWLDDPEDPAGWYRTGDLGRRLPDGTLEFRGREDFQIKLSGNRVELTEIEASLAAHASVLECAVVPLVEARSGLVRRLAVHVVPRRDAAGRPVGAAREWRAHLRRHFGALHLPATFHEVPGRLPRNAAGKVDRSRLRTTAPVA</sequence>
<feature type="region of interest" description="Disordered" evidence="1">
    <location>
        <begin position="394"/>
        <end position="429"/>
    </location>
</feature>
<dbReference type="GO" id="GO:0005737">
    <property type="term" value="C:cytoplasm"/>
    <property type="evidence" value="ECO:0007669"/>
    <property type="project" value="TreeGrafter"/>
</dbReference>
<dbReference type="InterPro" id="IPR000873">
    <property type="entry name" value="AMP-dep_synth/lig_dom"/>
</dbReference>
<protein>
    <submittedName>
        <fullName evidence="4">AMP-binding protein</fullName>
    </submittedName>
</protein>
<evidence type="ECO:0000259" key="3">
    <source>
        <dbReference type="Pfam" id="PF13193"/>
    </source>
</evidence>
<feature type="region of interest" description="Disordered" evidence="1">
    <location>
        <begin position="1"/>
        <end position="67"/>
    </location>
</feature>
<dbReference type="Pfam" id="PF13193">
    <property type="entry name" value="AMP-binding_C"/>
    <property type="match status" value="1"/>
</dbReference>
<feature type="compositionally biased region" description="Low complexity" evidence="1">
    <location>
        <begin position="223"/>
        <end position="236"/>
    </location>
</feature>
<dbReference type="InterPro" id="IPR045851">
    <property type="entry name" value="AMP-bd_C_sf"/>
</dbReference>
<feature type="domain" description="AMP-binding enzyme C-terminal" evidence="3">
    <location>
        <begin position="845"/>
        <end position="927"/>
    </location>
</feature>
<evidence type="ECO:0000256" key="1">
    <source>
        <dbReference type="SAM" id="MobiDB-lite"/>
    </source>
</evidence>
<dbReference type="PANTHER" id="PTHR45527">
    <property type="entry name" value="NONRIBOSOMAL PEPTIDE SYNTHETASE"/>
    <property type="match status" value="1"/>
</dbReference>
<feature type="region of interest" description="Disordered" evidence="1">
    <location>
        <begin position="920"/>
        <end position="940"/>
    </location>
</feature>
<dbReference type="OrthoDB" id="2472181at2"/>
<dbReference type="PANTHER" id="PTHR45527:SF1">
    <property type="entry name" value="FATTY ACID SYNTHASE"/>
    <property type="match status" value="1"/>
</dbReference>
<dbReference type="Proteomes" id="UP000473014">
    <property type="component" value="Unassembled WGS sequence"/>
</dbReference>
<dbReference type="InterPro" id="IPR042099">
    <property type="entry name" value="ANL_N_sf"/>
</dbReference>
<evidence type="ECO:0000313" key="4">
    <source>
        <dbReference type="EMBL" id="MTE22529.1"/>
    </source>
</evidence>
<dbReference type="SUPFAM" id="SSF52777">
    <property type="entry name" value="CoA-dependent acyltransferases"/>
    <property type="match status" value="1"/>
</dbReference>
<dbReference type="GO" id="GO:0043041">
    <property type="term" value="P:amino acid activation for nonribosomal peptide biosynthetic process"/>
    <property type="evidence" value="ECO:0007669"/>
    <property type="project" value="TreeGrafter"/>
</dbReference>
<feature type="compositionally biased region" description="Low complexity" evidence="1">
    <location>
        <begin position="411"/>
        <end position="429"/>
    </location>
</feature>
<feature type="region of interest" description="Disordered" evidence="1">
    <location>
        <begin position="214"/>
        <end position="241"/>
    </location>
</feature>